<dbReference type="PANTHER" id="PTHR11061:SF45">
    <property type="match status" value="1"/>
</dbReference>
<feature type="domain" description="TRAM" evidence="7">
    <location>
        <begin position="64"/>
        <end position="122"/>
    </location>
</feature>
<comment type="similarity">
    <text evidence="4">Belongs to the class I-like SAM-binding methyltransferase superfamily. RNA M5U methyltransferase family.</text>
</comment>
<reference evidence="9" key="1">
    <citation type="journal article" date="2019" name="Int. J. Syst. Evol. Microbiol.">
        <title>The Global Catalogue of Microorganisms (GCM) 10K type strain sequencing project: providing services to taxonomists for standard genome sequencing and annotation.</title>
        <authorList>
            <consortium name="The Broad Institute Genomics Platform"/>
            <consortium name="The Broad Institute Genome Sequencing Center for Infectious Disease"/>
            <person name="Wu L."/>
            <person name="Ma J."/>
        </authorList>
    </citation>
    <scope>NUCLEOTIDE SEQUENCE [LARGE SCALE GENOMIC DNA]</scope>
    <source>
        <strain evidence="9">CCM 8905</strain>
    </source>
</reference>
<dbReference type="PANTHER" id="PTHR11061">
    <property type="entry name" value="RNA M5U METHYLTRANSFERASE"/>
    <property type="match status" value="1"/>
</dbReference>
<comment type="caution">
    <text evidence="8">The sequence shown here is derived from an EMBL/GenBank/DDBJ whole genome shotgun (WGS) entry which is preliminary data.</text>
</comment>
<feature type="compositionally biased region" description="Basic and acidic residues" evidence="6">
    <location>
        <begin position="1"/>
        <end position="59"/>
    </location>
</feature>
<evidence type="ECO:0000313" key="8">
    <source>
        <dbReference type="EMBL" id="MFC6206614.1"/>
    </source>
</evidence>
<dbReference type="Proteomes" id="UP001596254">
    <property type="component" value="Unassembled WGS sequence"/>
</dbReference>
<proteinExistence type="inferred from homology"/>
<dbReference type="Pfam" id="PF01938">
    <property type="entry name" value="TRAM"/>
    <property type="match status" value="1"/>
</dbReference>
<feature type="active site" evidence="5">
    <location>
        <position position="474"/>
    </location>
</feature>
<dbReference type="EMBL" id="JBHSSK010000009">
    <property type="protein sequence ID" value="MFC6206614.1"/>
    <property type="molecule type" value="Genomic_DNA"/>
</dbReference>
<feature type="binding site" evidence="4">
    <location>
        <position position="349"/>
    </location>
    <ligand>
        <name>S-adenosyl-L-methionine</name>
        <dbReference type="ChEBI" id="CHEBI:59789"/>
    </ligand>
</feature>
<dbReference type="InterPro" id="IPR010280">
    <property type="entry name" value="U5_MeTrfase_fam"/>
</dbReference>
<feature type="region of interest" description="Disordered" evidence="6">
    <location>
        <begin position="1"/>
        <end position="65"/>
    </location>
</feature>
<dbReference type="SUPFAM" id="SSF53335">
    <property type="entry name" value="S-adenosyl-L-methionine-dependent methyltransferases"/>
    <property type="match status" value="1"/>
</dbReference>
<feature type="active site" description="Nucleophile" evidence="4">
    <location>
        <position position="474"/>
    </location>
</feature>
<keyword evidence="2 4" id="KW-0808">Transferase</keyword>
<evidence type="ECO:0000256" key="6">
    <source>
        <dbReference type="SAM" id="MobiDB-lite"/>
    </source>
</evidence>
<dbReference type="InterPro" id="IPR012340">
    <property type="entry name" value="NA-bd_OB-fold"/>
</dbReference>
<dbReference type="Gene3D" id="3.40.50.150">
    <property type="entry name" value="Vaccinia Virus protein VP39"/>
    <property type="match status" value="1"/>
</dbReference>
<feature type="binding site" evidence="4">
    <location>
        <position position="378"/>
    </location>
    <ligand>
        <name>S-adenosyl-L-methionine</name>
        <dbReference type="ChEBI" id="CHEBI:59789"/>
    </ligand>
</feature>
<keyword evidence="1 4" id="KW-0489">Methyltransferase</keyword>
<evidence type="ECO:0000259" key="7">
    <source>
        <dbReference type="PROSITE" id="PS50926"/>
    </source>
</evidence>
<evidence type="ECO:0000256" key="3">
    <source>
        <dbReference type="ARBA" id="ARBA00022691"/>
    </source>
</evidence>
<dbReference type="CDD" id="cd02440">
    <property type="entry name" value="AdoMet_MTases"/>
    <property type="match status" value="1"/>
</dbReference>
<dbReference type="InterPro" id="IPR002792">
    <property type="entry name" value="TRAM_dom"/>
</dbReference>
<organism evidence="8 9">
    <name type="scientific">Levilactobacillus tongjiangensis</name>
    <dbReference type="NCBI Taxonomy" id="2486023"/>
    <lineage>
        <taxon>Bacteria</taxon>
        <taxon>Bacillati</taxon>
        <taxon>Bacillota</taxon>
        <taxon>Bacilli</taxon>
        <taxon>Lactobacillales</taxon>
        <taxon>Lactobacillaceae</taxon>
        <taxon>Levilactobacillus</taxon>
    </lineage>
</organism>
<dbReference type="NCBIfam" id="TIGR00479">
    <property type="entry name" value="rumA"/>
    <property type="match status" value="1"/>
</dbReference>
<dbReference type="GO" id="GO:0008168">
    <property type="term" value="F:methyltransferase activity"/>
    <property type="evidence" value="ECO:0007669"/>
    <property type="project" value="UniProtKB-KW"/>
</dbReference>
<dbReference type="PROSITE" id="PS01230">
    <property type="entry name" value="TRMA_1"/>
    <property type="match status" value="1"/>
</dbReference>
<dbReference type="Gene3D" id="2.40.50.1070">
    <property type="match status" value="1"/>
</dbReference>
<keyword evidence="3 4" id="KW-0949">S-adenosyl-L-methionine</keyword>
<name>A0ABW1SQA5_9LACO</name>
<keyword evidence="9" id="KW-1185">Reference proteome</keyword>
<evidence type="ECO:0000256" key="4">
    <source>
        <dbReference type="PROSITE-ProRule" id="PRU01024"/>
    </source>
</evidence>
<dbReference type="InterPro" id="IPR029063">
    <property type="entry name" value="SAM-dependent_MTases_sf"/>
</dbReference>
<dbReference type="GO" id="GO:0032259">
    <property type="term" value="P:methylation"/>
    <property type="evidence" value="ECO:0007669"/>
    <property type="project" value="UniProtKB-KW"/>
</dbReference>
<protein>
    <submittedName>
        <fullName evidence="8">23S rRNA (Uracil(1939)-C(5))-methyltransferase RlmD</fullName>
        <ecNumber evidence="8">2.1.1.190</ecNumber>
    </submittedName>
</protein>
<evidence type="ECO:0000256" key="1">
    <source>
        <dbReference type="ARBA" id="ARBA00022603"/>
    </source>
</evidence>
<evidence type="ECO:0000256" key="5">
    <source>
        <dbReference type="PROSITE-ProRule" id="PRU10015"/>
    </source>
</evidence>
<feature type="binding site" evidence="4">
    <location>
        <position position="447"/>
    </location>
    <ligand>
        <name>S-adenosyl-L-methionine</name>
        <dbReference type="ChEBI" id="CHEBI:59789"/>
    </ligand>
</feature>
<dbReference type="RefSeq" id="WP_125691226.1">
    <property type="nucleotide sequence ID" value="NZ_JBHSSK010000009.1"/>
</dbReference>
<sequence length="517" mass="58204">MANFDSRNHRGTYSDRNDRHEHSDRRNHFDRNDRGHNGFRRNDNQHDRGFNDRQREARENPGVQVEIGQRFPLTIKRMGINGEGIGYYKRMAVFVPGALTNEEAVVEVTSVATRFLRAKVHRIRKASPHRVDPRDSYADEVGGFELEHLDYPEQLKFKRDIVAQSLERYQPEGYRHYDLRPTLGMADPYGYRNKAQFQVRRNVEGQIEAGLYAERSHDLVDLATCSVQMPVTMTVMRAVVAMLQDLDMPIYDEEAGSGIVKTLVVRAAANTDDVQLVFITNSQKLPRKRELLERIAKELPQVTSVMQNVNPGKTSLVWGDDTRHLAGEETITEKLDGLAFKLSARAFLQLNPSQMEVLYAEAKKALNLQPGESVVDAYSGIGTIGLTLADVAEEVRGMDVIPEAVEDANENAAANGITNAHYEVGTAEELLPKWVMTGFRPDAIVVDPPRTGLDGTLIDTILGVRPDKLVYISCNPSTLAKDLVELTHDYQVDYIQSVDMMPQTARCEAVVKLSRRQ</sequence>
<evidence type="ECO:0000313" key="9">
    <source>
        <dbReference type="Proteomes" id="UP001596254"/>
    </source>
</evidence>
<evidence type="ECO:0000256" key="2">
    <source>
        <dbReference type="ARBA" id="ARBA00022679"/>
    </source>
</evidence>
<dbReference type="PROSITE" id="PS51687">
    <property type="entry name" value="SAM_MT_RNA_M5U"/>
    <property type="match status" value="1"/>
</dbReference>
<dbReference type="PROSITE" id="PS50926">
    <property type="entry name" value="TRAM"/>
    <property type="match status" value="1"/>
</dbReference>
<gene>
    <name evidence="8" type="primary">rlmD</name>
    <name evidence="8" type="ORF">ACFP1G_03850</name>
</gene>
<dbReference type="InterPro" id="IPR030390">
    <property type="entry name" value="MeTrfase_TrmA_AS"/>
</dbReference>
<dbReference type="Pfam" id="PF05958">
    <property type="entry name" value="tRNA_U5-meth_tr"/>
    <property type="match status" value="1"/>
</dbReference>
<feature type="binding site" evidence="4">
    <location>
        <position position="399"/>
    </location>
    <ligand>
        <name>S-adenosyl-L-methionine</name>
        <dbReference type="ChEBI" id="CHEBI:59789"/>
    </ligand>
</feature>
<dbReference type="EC" id="2.1.1.190" evidence="8"/>
<accession>A0ABW1SQA5</accession>
<dbReference type="SUPFAM" id="SSF50249">
    <property type="entry name" value="Nucleic acid-binding proteins"/>
    <property type="match status" value="1"/>
</dbReference>
<dbReference type="Gene3D" id="2.40.50.140">
    <property type="entry name" value="Nucleic acid-binding proteins"/>
    <property type="match status" value="1"/>
</dbReference>